<dbReference type="WBParaSite" id="MBELARI_LOCUS8112">
    <property type="protein sequence ID" value="MBELARI_LOCUS8112"/>
    <property type="gene ID" value="MBELARI_LOCUS8112"/>
</dbReference>
<keyword evidence="4 6" id="KW-1133">Transmembrane helix</keyword>
<feature type="transmembrane region" description="Helical" evidence="6">
    <location>
        <begin position="195"/>
        <end position="215"/>
    </location>
</feature>
<dbReference type="AlphaFoldDB" id="A0AAF3FLT3"/>
<keyword evidence="5 6" id="KW-0472">Membrane</keyword>
<feature type="transmembrane region" description="Helical" evidence="6">
    <location>
        <begin position="75"/>
        <end position="95"/>
    </location>
</feature>
<evidence type="ECO:0000256" key="5">
    <source>
        <dbReference type="ARBA" id="ARBA00023136"/>
    </source>
</evidence>
<accession>A0AAF3FLT3</accession>
<evidence type="ECO:0000313" key="7">
    <source>
        <dbReference type="Proteomes" id="UP000887575"/>
    </source>
</evidence>
<feature type="transmembrane region" description="Helical" evidence="6">
    <location>
        <begin position="385"/>
        <end position="406"/>
    </location>
</feature>
<dbReference type="GO" id="GO:0022857">
    <property type="term" value="F:transmembrane transporter activity"/>
    <property type="evidence" value="ECO:0007669"/>
    <property type="project" value="InterPro"/>
</dbReference>
<keyword evidence="7" id="KW-1185">Reference proteome</keyword>
<reference evidence="8" key="1">
    <citation type="submission" date="2024-02" db="UniProtKB">
        <authorList>
            <consortium name="WormBaseParasite"/>
        </authorList>
    </citation>
    <scope>IDENTIFICATION</scope>
</reference>
<evidence type="ECO:0000256" key="1">
    <source>
        <dbReference type="ARBA" id="ARBA00004141"/>
    </source>
</evidence>
<evidence type="ECO:0000313" key="8">
    <source>
        <dbReference type="WBParaSite" id="MBELARI_LOCUS8112"/>
    </source>
</evidence>
<dbReference type="PANTHER" id="PTHR11119">
    <property type="entry name" value="XANTHINE-URACIL / VITAMIN C PERMEASE FAMILY MEMBER"/>
    <property type="match status" value="1"/>
</dbReference>
<evidence type="ECO:0000256" key="6">
    <source>
        <dbReference type="SAM" id="Phobius"/>
    </source>
</evidence>
<evidence type="ECO:0000256" key="3">
    <source>
        <dbReference type="ARBA" id="ARBA00022692"/>
    </source>
</evidence>
<feature type="transmembrane region" description="Helical" evidence="6">
    <location>
        <begin position="475"/>
        <end position="494"/>
    </location>
</feature>
<comment type="subcellular location">
    <subcellularLocation>
        <location evidence="1">Membrane</location>
        <topology evidence="1">Multi-pass membrane protein</topology>
    </subcellularLocation>
</comment>
<feature type="transmembrane region" description="Helical" evidence="6">
    <location>
        <begin position="412"/>
        <end position="431"/>
    </location>
</feature>
<evidence type="ECO:0000256" key="2">
    <source>
        <dbReference type="ARBA" id="ARBA00008821"/>
    </source>
</evidence>
<name>A0AAF3FLT3_9BILA</name>
<organism evidence="7 8">
    <name type="scientific">Mesorhabditis belari</name>
    <dbReference type="NCBI Taxonomy" id="2138241"/>
    <lineage>
        <taxon>Eukaryota</taxon>
        <taxon>Metazoa</taxon>
        <taxon>Ecdysozoa</taxon>
        <taxon>Nematoda</taxon>
        <taxon>Chromadorea</taxon>
        <taxon>Rhabditida</taxon>
        <taxon>Rhabditina</taxon>
        <taxon>Rhabditomorpha</taxon>
        <taxon>Rhabditoidea</taxon>
        <taxon>Rhabditidae</taxon>
        <taxon>Mesorhabditinae</taxon>
        <taxon>Mesorhabditis</taxon>
    </lineage>
</organism>
<evidence type="ECO:0000256" key="4">
    <source>
        <dbReference type="ARBA" id="ARBA00022989"/>
    </source>
</evidence>
<feature type="transmembrane region" description="Helical" evidence="6">
    <location>
        <begin position="141"/>
        <end position="164"/>
    </location>
</feature>
<feature type="transmembrane region" description="Helical" evidence="6">
    <location>
        <begin position="101"/>
        <end position="120"/>
    </location>
</feature>
<protein>
    <submittedName>
        <fullName evidence="8">Uncharacterized protein</fullName>
    </submittedName>
</protein>
<dbReference type="Pfam" id="PF00860">
    <property type="entry name" value="Xan_ur_permease"/>
    <property type="match status" value="1"/>
</dbReference>
<proteinExistence type="inferred from homology"/>
<dbReference type="Proteomes" id="UP000887575">
    <property type="component" value="Unassembled WGS sequence"/>
</dbReference>
<feature type="transmembrane region" description="Helical" evidence="6">
    <location>
        <begin position="443"/>
        <end position="460"/>
    </location>
</feature>
<feature type="transmembrane region" description="Helical" evidence="6">
    <location>
        <begin position="245"/>
        <end position="265"/>
    </location>
</feature>
<dbReference type="GO" id="GO:0016020">
    <property type="term" value="C:membrane"/>
    <property type="evidence" value="ECO:0007669"/>
    <property type="project" value="UniProtKB-SubCell"/>
</dbReference>
<keyword evidence="3 6" id="KW-0812">Transmembrane</keyword>
<comment type="similarity">
    <text evidence="2">Belongs to the nucleobase:cation symporter-2 (NCS2) (TC 2.A.40) family.</text>
</comment>
<dbReference type="InterPro" id="IPR006043">
    <property type="entry name" value="NCS2"/>
</dbReference>
<sequence length="561" mass="60625">MTKIEDLTLNQTKKEKDASRSSPQLLFGVNDVPPSTYTAFLAFQQSMISLSGYLMFPFLISDLVCAGADTAKLRVYLIAATFISGGIATILQSTFGLRLAIIHGASFAFLPPLLAWSNLAENKCNLGPNDVVPEEEWKARLLTITGSLLISSFVFILIGAIGAVGFFSRHVGPITIVPLMSLLALSTVPSLERQLGMHWISIVELLLLLLFAIRLEHFQVPIPYYSLKNKRFQTARAPLFGQFPYLLAIGISWFICWLMTIFNLIDDQSPVSTRRNITQGLVAEAPWIKVPYPGEFGAPKISTALCIGFCASALSAMIESVGSYKMSARVSQQGSPPRNNVNRAVIVEGLGSFVAASLNVGTGITTYAESIALCQLTKVAARITVQFAGVVSICLGLFTKFAAVLACIPDPLIGGMLCLGMSMIAGVALSNLRVVNLLLTRNLAIMGFSLLIGLTVPLHFETHPIDSGHSTLDQVLNMLLSIKMLVGGLIAFTLDNVMPGASRTDRGLADEGEDDGPLDGFNLPDFLDRAFQALPFLRRLPFIPSKSHRLLNSNGGKDTNV</sequence>